<dbReference type="GO" id="GO:0016757">
    <property type="term" value="F:glycosyltransferase activity"/>
    <property type="evidence" value="ECO:0007669"/>
    <property type="project" value="UniProtKB-ARBA"/>
</dbReference>
<dbReference type="AlphaFoldDB" id="A0A413IIZ0"/>
<comment type="caution">
    <text evidence="2">The sequence shown here is derived from an EMBL/GenBank/DDBJ whole genome shotgun (WGS) entry which is preliminary data.</text>
</comment>
<dbReference type="RefSeq" id="WP_117775579.1">
    <property type="nucleotide sequence ID" value="NZ_CAUGOG010000019.1"/>
</dbReference>
<dbReference type="EMBL" id="QSCR01000039">
    <property type="protein sequence ID" value="RGY13012.1"/>
    <property type="molecule type" value="Genomic_DNA"/>
</dbReference>
<dbReference type="Pfam" id="PF13692">
    <property type="entry name" value="Glyco_trans_1_4"/>
    <property type="match status" value="1"/>
</dbReference>
<feature type="domain" description="Glycosyltransferase subfamily 4-like N-terminal" evidence="1">
    <location>
        <begin position="16"/>
        <end position="203"/>
    </location>
</feature>
<evidence type="ECO:0000259" key="1">
    <source>
        <dbReference type="Pfam" id="PF13439"/>
    </source>
</evidence>
<evidence type="ECO:0000313" key="3">
    <source>
        <dbReference type="Proteomes" id="UP000286063"/>
    </source>
</evidence>
<dbReference type="PANTHER" id="PTHR12526:SF622">
    <property type="entry name" value="GLYCOSYLTRANSFERASE (GROUP I)"/>
    <property type="match status" value="1"/>
</dbReference>
<dbReference type="Proteomes" id="UP000286063">
    <property type="component" value="Unassembled WGS sequence"/>
</dbReference>
<dbReference type="OrthoDB" id="9811902at2"/>
<sequence length="412" mass="47001">MKILYESDLAGSKNHGMAYRIYQFSKEFVESGHEVMIVAASYSHVRRVNPCVKKNLTDEIIDGIKYKWIKTPKYSGNGLRRVIHMLLYNFKLCFFAKKIARDFRPDVVIASGVTPLDFIGCYRIARKAKAKIVLEVGDLWPLTPIELGGYSSKHPFIRFMQKAEDYAYQNTDNVISLLPCAKDYMVGHGLSPEKFYFIPNGIVVQDWKQTQDLPLEHQDVIRQIQNRGKFMVGYAGTHSISNALYTLLEAALKLKNKDVEFVLVGEGPIKEDLIKYSQSKNIENVHFLPGIPKASVPTLLKRMDVLYVGFQRRSLYRFGISPNKIYDYMMAGKPIIQAIEAGNNIVKEAKCGLYVTPDNIEEITNAILELKEMSSTDRKKLGDNGNQYVLQYHSYEVLTGNYLNILNNLIKQ</sequence>
<gene>
    <name evidence="2" type="ORF">DXA50_16900</name>
</gene>
<keyword evidence="2" id="KW-0808">Transferase</keyword>
<reference evidence="2 3" key="1">
    <citation type="submission" date="2018-08" db="EMBL/GenBank/DDBJ databases">
        <title>A genome reference for cultivated species of the human gut microbiota.</title>
        <authorList>
            <person name="Zou Y."/>
            <person name="Xue W."/>
            <person name="Luo G."/>
        </authorList>
    </citation>
    <scope>NUCLEOTIDE SEQUENCE [LARGE SCALE GENOMIC DNA]</scope>
    <source>
        <strain evidence="2 3">OF02-7</strain>
    </source>
</reference>
<dbReference type="CDD" id="cd03794">
    <property type="entry name" value="GT4_WbuB-like"/>
    <property type="match status" value="1"/>
</dbReference>
<dbReference type="PANTHER" id="PTHR12526">
    <property type="entry name" value="GLYCOSYLTRANSFERASE"/>
    <property type="match status" value="1"/>
</dbReference>
<proteinExistence type="predicted"/>
<dbReference type="InterPro" id="IPR028098">
    <property type="entry name" value="Glyco_trans_4-like_N"/>
</dbReference>
<dbReference type="SUPFAM" id="SSF53756">
    <property type="entry name" value="UDP-Glycosyltransferase/glycogen phosphorylase"/>
    <property type="match status" value="1"/>
</dbReference>
<name>A0A413IIZ0_9BACT</name>
<protein>
    <submittedName>
        <fullName evidence="2">Glycosyltransferase WbuB</fullName>
    </submittedName>
</protein>
<accession>A0A413IIZ0</accession>
<evidence type="ECO:0000313" key="2">
    <source>
        <dbReference type="EMBL" id="RGY13012.1"/>
    </source>
</evidence>
<dbReference type="Gene3D" id="3.40.50.2000">
    <property type="entry name" value="Glycogen Phosphorylase B"/>
    <property type="match status" value="2"/>
</dbReference>
<organism evidence="2 3">
    <name type="scientific">Butyricimonas virosa</name>
    <dbReference type="NCBI Taxonomy" id="544645"/>
    <lineage>
        <taxon>Bacteria</taxon>
        <taxon>Pseudomonadati</taxon>
        <taxon>Bacteroidota</taxon>
        <taxon>Bacteroidia</taxon>
        <taxon>Bacteroidales</taxon>
        <taxon>Odoribacteraceae</taxon>
        <taxon>Butyricimonas</taxon>
    </lineage>
</organism>
<dbReference type="Pfam" id="PF13439">
    <property type="entry name" value="Glyco_transf_4"/>
    <property type="match status" value="1"/>
</dbReference>